<reference evidence="2 3" key="1">
    <citation type="journal article" date="2016" name="Nat. Commun.">
        <title>Thousands of microbial genomes shed light on interconnected biogeochemical processes in an aquifer system.</title>
        <authorList>
            <person name="Anantharaman K."/>
            <person name="Brown C.T."/>
            <person name="Hug L.A."/>
            <person name="Sharon I."/>
            <person name="Castelle C.J."/>
            <person name="Probst A.J."/>
            <person name="Thomas B.C."/>
            <person name="Singh A."/>
            <person name="Wilkins M.J."/>
            <person name="Karaoz U."/>
            <person name="Brodie E.L."/>
            <person name="Williams K.H."/>
            <person name="Hubbard S.S."/>
            <person name="Banfield J.F."/>
        </authorList>
    </citation>
    <scope>NUCLEOTIDE SEQUENCE [LARGE SCALE GENOMIC DNA]</scope>
</reference>
<evidence type="ECO:0000256" key="1">
    <source>
        <dbReference type="SAM" id="Phobius"/>
    </source>
</evidence>
<accession>A0A1G2R0I3</accession>
<evidence type="ECO:0000313" key="3">
    <source>
        <dbReference type="Proteomes" id="UP000178065"/>
    </source>
</evidence>
<feature type="transmembrane region" description="Helical" evidence="1">
    <location>
        <begin position="6"/>
        <end position="28"/>
    </location>
</feature>
<keyword evidence="1" id="KW-1133">Transmembrane helix</keyword>
<proteinExistence type="predicted"/>
<dbReference type="EMBL" id="MHTT01000003">
    <property type="protein sequence ID" value="OHA66404.1"/>
    <property type="molecule type" value="Genomic_DNA"/>
</dbReference>
<protein>
    <submittedName>
        <fullName evidence="2">Uncharacterized protein</fullName>
    </submittedName>
</protein>
<dbReference type="InterPro" id="IPR014717">
    <property type="entry name" value="Transl_elong_EF1B/ribsomal_bS6"/>
</dbReference>
<dbReference type="Gene3D" id="3.30.70.60">
    <property type="match status" value="1"/>
</dbReference>
<evidence type="ECO:0000313" key="2">
    <source>
        <dbReference type="EMBL" id="OHA66404.1"/>
    </source>
</evidence>
<name>A0A1G2R0I3_9BACT</name>
<gene>
    <name evidence="2" type="ORF">A2672_01225</name>
</gene>
<organism evidence="2 3">
    <name type="scientific">Candidatus Wildermuthbacteria bacterium RIFCSPHIGHO2_01_FULL_49_22b</name>
    <dbReference type="NCBI Taxonomy" id="1802448"/>
    <lineage>
        <taxon>Bacteria</taxon>
        <taxon>Candidatus Wildermuthiibacteriota</taxon>
    </lineage>
</organism>
<dbReference type="AlphaFoldDB" id="A0A1G2R0I3"/>
<keyword evidence="1" id="KW-0812">Transmembrane</keyword>
<dbReference type="STRING" id="1802448.A2672_01225"/>
<keyword evidence="1" id="KW-0472">Membrane</keyword>
<dbReference type="Proteomes" id="UP000178065">
    <property type="component" value="Unassembled WGS sequence"/>
</dbReference>
<sequence length="187" mass="20855">MSKKIIIATSAFTIGIILFVVFVIVPLFKGITRDSKNLEAQYLEVFKASSAENEGAEFLKFSQEHQQDLERIESVFVDAETPVGFIEFLEEIAASSNLELKITPGNSKKEEGAPWPVMGFQLASSASYPDFVRFLEKLENGPHLLFLKNTSLTRERSPAAEENIEEDISFTMFVEVFTGPLPKTATP</sequence>
<comment type="caution">
    <text evidence="2">The sequence shown here is derived from an EMBL/GenBank/DDBJ whole genome shotgun (WGS) entry which is preliminary data.</text>
</comment>